<feature type="transmembrane region" description="Helical" evidence="11">
    <location>
        <begin position="6"/>
        <end position="23"/>
    </location>
</feature>
<feature type="region of interest" description="Disordered" evidence="10">
    <location>
        <begin position="57"/>
        <end position="97"/>
    </location>
</feature>
<keyword evidence="6 9" id="KW-0472">Membrane</keyword>
<reference evidence="13 14" key="1">
    <citation type="submission" date="2011-05" db="EMBL/GenBank/DDBJ databases">
        <title>Complete sequence of Thioalkalimicrobium cyclicum ALM1.</title>
        <authorList>
            <consortium name="US DOE Joint Genome Institute"/>
            <person name="Lucas S."/>
            <person name="Han J."/>
            <person name="Lapidus A."/>
            <person name="Cheng J.-F."/>
            <person name="Goodwin L."/>
            <person name="Pitluck S."/>
            <person name="Peters L."/>
            <person name="Mikhailova N."/>
            <person name="Davenport K."/>
            <person name="Han C."/>
            <person name="Tapia R."/>
            <person name="Land M."/>
            <person name="Hauser L."/>
            <person name="Kyrpides N."/>
            <person name="Ivanova N."/>
            <person name="Pagani I."/>
            <person name="Kappler U."/>
            <person name="Woyke T."/>
        </authorList>
    </citation>
    <scope>NUCLEOTIDE SEQUENCE [LARGE SCALE GENOMIC DNA]</scope>
    <source>
        <strain evidence="14">DSM 14477 / JCM 11371 / ALM1</strain>
    </source>
</reference>
<keyword evidence="2 9" id="KW-0997">Cell inner membrane</keyword>
<dbReference type="GO" id="GO:0005886">
    <property type="term" value="C:plasma membrane"/>
    <property type="evidence" value="ECO:0007669"/>
    <property type="project" value="UniProtKB-SubCell"/>
</dbReference>
<evidence type="ECO:0000256" key="10">
    <source>
        <dbReference type="SAM" id="MobiDB-lite"/>
    </source>
</evidence>
<sequence>MNEMQWILLAFAVVVVVAIYFVSQKRSSRQVKSRERAPRNKSSRSLDIKKQWAKVDFGASDTDSSSGMKPNADSSETQQAPMTPSIKSTHEAPTNNKIINNPANEDDAFNYMQEKLQLEEEIERQQDHAATSYAAQLTPEQTAAQQTRHKVIEIDDMFPADESYYSPEARDGRHQYNETASQLEVPLDNREPETFAILVLSIADEFSIKAIDQVLKTNGLIYNAEAGIFVKKVNNKTVLRVANIFEPGIFPAEWEEGASTAGIAIILQLPTHIKAPRAMDELILTARRVSQSLRGRMYDMERRMIRETDLQAMRERALDYETTRI</sequence>
<keyword evidence="7 8" id="KW-0131">Cell cycle</keyword>
<name>F6DCB7_THICA</name>
<protein>
    <recommendedName>
        <fullName evidence="8">Cell division protein ZipA</fullName>
    </recommendedName>
</protein>
<keyword evidence="1 9" id="KW-1003">Cell membrane</keyword>
<dbReference type="GO" id="GO:0032153">
    <property type="term" value="C:cell division site"/>
    <property type="evidence" value="ECO:0007669"/>
    <property type="project" value="TreeGrafter"/>
</dbReference>
<dbReference type="GO" id="GO:0000917">
    <property type="term" value="P:division septum assembly"/>
    <property type="evidence" value="ECO:0007669"/>
    <property type="project" value="TreeGrafter"/>
</dbReference>
<gene>
    <name evidence="13" type="ordered locus">Thicy_0731</name>
</gene>
<dbReference type="InterPro" id="IPR036765">
    <property type="entry name" value="ZipA_FtsZ-bd_C_sf"/>
</dbReference>
<evidence type="ECO:0000313" key="13">
    <source>
        <dbReference type="EMBL" id="AEG31503.1"/>
    </source>
</evidence>
<comment type="function">
    <text evidence="8">Essential cell division protein that stabilizes the FtsZ protofilaments by cross-linking them and that serves as a cytoplasmic membrane anchor for the Z ring. Also required for the recruitment to the septal ring of downstream cell division proteins.</text>
</comment>
<evidence type="ECO:0000256" key="2">
    <source>
        <dbReference type="ARBA" id="ARBA00022519"/>
    </source>
</evidence>
<comment type="subcellular location">
    <subcellularLocation>
        <location evidence="9">Cell inner membrane</location>
        <topology evidence="9">Single-pass type I membrane protein</topology>
    </subcellularLocation>
</comment>
<feature type="domain" description="ZipA C-terminal FtsZ-binding" evidence="12">
    <location>
        <begin position="191"/>
        <end position="317"/>
    </location>
</feature>
<evidence type="ECO:0000256" key="4">
    <source>
        <dbReference type="ARBA" id="ARBA00022692"/>
    </source>
</evidence>
<keyword evidence="4 9" id="KW-0812">Transmembrane</keyword>
<dbReference type="AlphaFoldDB" id="F6DCB7"/>
<dbReference type="HOGENOM" id="CLU_921139_0_0_6"/>
<keyword evidence="5 11" id="KW-1133">Transmembrane helix</keyword>
<evidence type="ECO:0000259" key="12">
    <source>
        <dbReference type="SMART" id="SM00771"/>
    </source>
</evidence>
<evidence type="ECO:0000256" key="6">
    <source>
        <dbReference type="ARBA" id="ARBA00023136"/>
    </source>
</evidence>
<dbReference type="SUPFAM" id="SSF64383">
    <property type="entry name" value="Cell-division protein ZipA, C-terminal domain"/>
    <property type="match status" value="1"/>
</dbReference>
<keyword evidence="14" id="KW-1185">Reference proteome</keyword>
<evidence type="ECO:0000256" key="7">
    <source>
        <dbReference type="ARBA" id="ARBA00023306"/>
    </source>
</evidence>
<dbReference type="EMBL" id="CP002776">
    <property type="protein sequence ID" value="AEG31503.1"/>
    <property type="molecule type" value="Genomic_DNA"/>
</dbReference>
<dbReference type="eggNOG" id="COG3115">
    <property type="taxonomic scope" value="Bacteria"/>
</dbReference>
<dbReference type="Proteomes" id="UP000009232">
    <property type="component" value="Chromosome"/>
</dbReference>
<accession>F6DCB7</accession>
<organism evidence="13 14">
    <name type="scientific">Thiomicrospira cyclica (strain DSM 14477 / JCM 11371 / ALM1)</name>
    <name type="common">Thioalkalimicrobium cyclicum</name>
    <dbReference type="NCBI Taxonomy" id="717773"/>
    <lineage>
        <taxon>Bacteria</taxon>
        <taxon>Pseudomonadati</taxon>
        <taxon>Pseudomonadota</taxon>
        <taxon>Gammaproteobacteria</taxon>
        <taxon>Thiotrichales</taxon>
        <taxon>Piscirickettsiaceae</taxon>
        <taxon>Thiomicrospira</taxon>
    </lineage>
</organism>
<dbReference type="InterPro" id="IPR007449">
    <property type="entry name" value="ZipA_FtsZ-bd_C"/>
</dbReference>
<evidence type="ECO:0000256" key="9">
    <source>
        <dbReference type="RuleBase" id="RU003613"/>
    </source>
</evidence>
<comment type="similarity">
    <text evidence="8">Belongs to the ZipA family.</text>
</comment>
<dbReference type="STRING" id="717773.Thicy_0731"/>
<evidence type="ECO:0000256" key="3">
    <source>
        <dbReference type="ARBA" id="ARBA00022618"/>
    </source>
</evidence>
<dbReference type="Gene3D" id="3.30.1400.10">
    <property type="entry name" value="ZipA, C-terminal FtsZ-binding domain"/>
    <property type="match status" value="1"/>
</dbReference>
<dbReference type="PANTHER" id="PTHR38685:SF1">
    <property type="entry name" value="CELL DIVISION PROTEIN ZIPA"/>
    <property type="match status" value="1"/>
</dbReference>
<dbReference type="KEGG" id="tcy:Thicy_0731"/>
<dbReference type="OrthoDB" id="7054914at2"/>
<evidence type="ECO:0000256" key="8">
    <source>
        <dbReference type="RuleBase" id="RU003612"/>
    </source>
</evidence>
<feature type="compositionally biased region" description="Polar residues" evidence="10">
    <location>
        <begin position="61"/>
        <end position="97"/>
    </location>
</feature>
<evidence type="ECO:0000256" key="5">
    <source>
        <dbReference type="ARBA" id="ARBA00022989"/>
    </source>
</evidence>
<keyword evidence="3 8" id="KW-0132">Cell division</keyword>
<dbReference type="RefSeq" id="WP_013835282.1">
    <property type="nucleotide sequence ID" value="NC_015581.1"/>
</dbReference>
<dbReference type="SMART" id="SM00771">
    <property type="entry name" value="ZipA_C"/>
    <property type="match status" value="1"/>
</dbReference>
<dbReference type="Pfam" id="PF04354">
    <property type="entry name" value="ZipA_C"/>
    <property type="match status" value="1"/>
</dbReference>
<evidence type="ECO:0000256" key="1">
    <source>
        <dbReference type="ARBA" id="ARBA00022475"/>
    </source>
</evidence>
<evidence type="ECO:0000256" key="11">
    <source>
        <dbReference type="SAM" id="Phobius"/>
    </source>
</evidence>
<dbReference type="PANTHER" id="PTHR38685">
    <property type="entry name" value="CELL DIVISION PROTEIN ZIPA"/>
    <property type="match status" value="1"/>
</dbReference>
<dbReference type="InterPro" id="IPR011919">
    <property type="entry name" value="Cell_div_ZipA"/>
</dbReference>
<proteinExistence type="inferred from homology"/>
<evidence type="ECO:0000313" key="14">
    <source>
        <dbReference type="Proteomes" id="UP000009232"/>
    </source>
</evidence>